<sequence length="32" mass="3647">MPITEEGGKGQKPKIYRWVGKREKDTIVTETA</sequence>
<dbReference type="EMBL" id="BDGJ01000091">
    <property type="protein sequence ID" value="GAW92747.1"/>
    <property type="molecule type" value="Genomic_DNA"/>
</dbReference>
<proteinExistence type="predicted"/>
<name>A0A1Z5HTT3_9FIRM</name>
<reference evidence="2" key="1">
    <citation type="journal article" date="2017" name="Appl. Environ. Microbiol.">
        <title>Genomic analysis of Calderihabitans maritimus KKC1, a thermophilic hydrogenogenic carboxydotrophic bacterium isolated from marine sediment.</title>
        <authorList>
            <person name="Omae K."/>
            <person name="Yoneda Y."/>
            <person name="Fukuyama Y."/>
            <person name="Yoshida T."/>
            <person name="Sako Y."/>
        </authorList>
    </citation>
    <scope>NUCLEOTIDE SEQUENCE [LARGE SCALE GENOMIC DNA]</scope>
    <source>
        <strain evidence="2">KKC1</strain>
    </source>
</reference>
<gene>
    <name evidence="1" type="ORF">KKC1_18970</name>
</gene>
<dbReference type="Proteomes" id="UP000197032">
    <property type="component" value="Unassembled WGS sequence"/>
</dbReference>
<evidence type="ECO:0000313" key="1">
    <source>
        <dbReference type="EMBL" id="GAW92747.1"/>
    </source>
</evidence>
<protein>
    <submittedName>
        <fullName evidence="1">Regulatory protein DeoR</fullName>
    </submittedName>
</protein>
<evidence type="ECO:0000313" key="2">
    <source>
        <dbReference type="Proteomes" id="UP000197032"/>
    </source>
</evidence>
<accession>A0A1Z5HTT3</accession>
<dbReference type="AlphaFoldDB" id="A0A1Z5HTT3"/>
<keyword evidence="2" id="KW-1185">Reference proteome</keyword>
<comment type="caution">
    <text evidence="1">The sequence shown here is derived from an EMBL/GenBank/DDBJ whole genome shotgun (WGS) entry which is preliminary data.</text>
</comment>
<organism evidence="1 2">
    <name type="scientific">Calderihabitans maritimus</name>
    <dbReference type="NCBI Taxonomy" id="1246530"/>
    <lineage>
        <taxon>Bacteria</taxon>
        <taxon>Bacillati</taxon>
        <taxon>Bacillota</taxon>
        <taxon>Clostridia</taxon>
        <taxon>Neomoorellales</taxon>
        <taxon>Calderihabitantaceae</taxon>
        <taxon>Calderihabitans</taxon>
    </lineage>
</organism>